<dbReference type="PANTHER" id="PTHR43880">
    <property type="entry name" value="ALCOHOL DEHYDROGENASE"/>
    <property type="match status" value="1"/>
</dbReference>
<dbReference type="InterPro" id="IPR011032">
    <property type="entry name" value="GroES-like_sf"/>
</dbReference>
<sequence length="369" mass="39536">MKTRAAVMWNETGNYEIDELELDAPREDEVLVRFDYAGLCHTDEHLRNGDLGFTPPMVGGHEGAGVIEEVGPGVRHLKPGDHFVTSWMPQCGRCRFCVTGQTNLCDNGQYLMSGTMLDGTQRLHGRGRGVGAVDLLGTFAQWNVIPASCVVPLPAEMPLDKAAIVACGVPTGWGSAVNAANTRPGDRIVIYGIGGIGINAVQGASHAGAELVVAVDPVKFKRDTALKLGATHAFATAAEAHDFVWSETRGVGADAAIITVGLVDKQVVTDGFAMIRKGGRLVITAVSSPDLLVEIPSFELTLYQKQIVGSLFGSGNPHYDIPKLIDLYLRGSLKLDELITTRYSLEDVNKGYDDMLAGKNIRGLLEISH</sequence>
<evidence type="ECO:0000313" key="6">
    <source>
        <dbReference type="EMBL" id="CAB4570836.1"/>
    </source>
</evidence>
<dbReference type="AlphaFoldDB" id="A0A6J6E4U6"/>
<dbReference type="GO" id="GO:0051903">
    <property type="term" value="F:S-(hydroxymethyl)glutathione dehydrogenase [NAD(P)+] activity"/>
    <property type="evidence" value="ECO:0007669"/>
    <property type="project" value="TreeGrafter"/>
</dbReference>
<gene>
    <name evidence="6" type="ORF">UFOPK1591_01290</name>
</gene>
<evidence type="ECO:0000256" key="2">
    <source>
        <dbReference type="ARBA" id="ARBA00022833"/>
    </source>
</evidence>
<dbReference type="SUPFAM" id="SSF51735">
    <property type="entry name" value="NAD(P)-binding Rossmann-fold domains"/>
    <property type="match status" value="1"/>
</dbReference>
<protein>
    <submittedName>
        <fullName evidence="6">Unannotated protein</fullName>
    </submittedName>
</protein>
<dbReference type="InterPro" id="IPR020843">
    <property type="entry name" value="ER"/>
</dbReference>
<proteinExistence type="predicted"/>
<dbReference type="SUPFAM" id="SSF50129">
    <property type="entry name" value="GroES-like"/>
    <property type="match status" value="2"/>
</dbReference>
<evidence type="ECO:0000256" key="1">
    <source>
        <dbReference type="ARBA" id="ARBA00022723"/>
    </source>
</evidence>
<dbReference type="SMART" id="SM00829">
    <property type="entry name" value="PKS_ER"/>
    <property type="match status" value="1"/>
</dbReference>
<dbReference type="InterPro" id="IPR013149">
    <property type="entry name" value="ADH-like_C"/>
</dbReference>
<dbReference type="InterPro" id="IPR002328">
    <property type="entry name" value="ADH_Zn_CS"/>
</dbReference>
<dbReference type="NCBIfam" id="TIGR03989">
    <property type="entry name" value="Rxyl_3153"/>
    <property type="match status" value="1"/>
</dbReference>
<dbReference type="PROSITE" id="PS00059">
    <property type="entry name" value="ADH_ZINC"/>
    <property type="match status" value="1"/>
</dbReference>
<keyword evidence="1" id="KW-0479">Metal-binding</keyword>
<dbReference type="GO" id="GO:0005829">
    <property type="term" value="C:cytosol"/>
    <property type="evidence" value="ECO:0007669"/>
    <property type="project" value="TreeGrafter"/>
</dbReference>
<keyword evidence="2" id="KW-0862">Zinc</keyword>
<evidence type="ECO:0000259" key="5">
    <source>
        <dbReference type="SMART" id="SM00829"/>
    </source>
</evidence>
<reference evidence="6" key="1">
    <citation type="submission" date="2020-05" db="EMBL/GenBank/DDBJ databases">
        <authorList>
            <person name="Chiriac C."/>
            <person name="Salcher M."/>
            <person name="Ghai R."/>
            <person name="Kavagutti S V."/>
        </authorList>
    </citation>
    <scope>NUCLEOTIDE SEQUENCE</scope>
</reference>
<name>A0A6J6E4U6_9ZZZZ</name>
<dbReference type="GO" id="GO:0046294">
    <property type="term" value="P:formaldehyde catabolic process"/>
    <property type="evidence" value="ECO:0007669"/>
    <property type="project" value="TreeGrafter"/>
</dbReference>
<organism evidence="6">
    <name type="scientific">freshwater metagenome</name>
    <dbReference type="NCBI Taxonomy" id="449393"/>
    <lineage>
        <taxon>unclassified sequences</taxon>
        <taxon>metagenomes</taxon>
        <taxon>ecological metagenomes</taxon>
    </lineage>
</organism>
<evidence type="ECO:0000256" key="3">
    <source>
        <dbReference type="ARBA" id="ARBA00023002"/>
    </source>
</evidence>
<dbReference type="Pfam" id="PF00107">
    <property type="entry name" value="ADH_zinc_N"/>
    <property type="match status" value="1"/>
</dbReference>
<keyword evidence="3" id="KW-0560">Oxidoreductase</keyword>
<dbReference type="EMBL" id="CAEZTD010000125">
    <property type="protein sequence ID" value="CAB4570836.1"/>
    <property type="molecule type" value="Genomic_DNA"/>
</dbReference>
<dbReference type="Gene3D" id="3.90.180.10">
    <property type="entry name" value="Medium-chain alcohol dehydrogenases, catalytic domain"/>
    <property type="match status" value="1"/>
</dbReference>
<dbReference type="PANTHER" id="PTHR43880:SF12">
    <property type="entry name" value="ALCOHOL DEHYDROGENASE CLASS-3"/>
    <property type="match status" value="1"/>
</dbReference>
<accession>A0A6J6E4U6</accession>
<dbReference type="GO" id="GO:0008270">
    <property type="term" value="F:zinc ion binding"/>
    <property type="evidence" value="ECO:0007669"/>
    <property type="project" value="InterPro"/>
</dbReference>
<dbReference type="InterPro" id="IPR036291">
    <property type="entry name" value="NAD(P)-bd_dom_sf"/>
</dbReference>
<dbReference type="Pfam" id="PF08240">
    <property type="entry name" value="ADH_N"/>
    <property type="match status" value="1"/>
</dbReference>
<dbReference type="Gene3D" id="3.40.50.720">
    <property type="entry name" value="NAD(P)-binding Rossmann-like Domain"/>
    <property type="match status" value="1"/>
</dbReference>
<keyword evidence="4" id="KW-0520">NAD</keyword>
<dbReference type="InterPro" id="IPR023921">
    <property type="entry name" value="ADH_Zn_actinomycetes"/>
</dbReference>
<dbReference type="InterPro" id="IPR013154">
    <property type="entry name" value="ADH-like_N"/>
</dbReference>
<evidence type="ECO:0000256" key="4">
    <source>
        <dbReference type="ARBA" id="ARBA00023027"/>
    </source>
</evidence>
<feature type="domain" description="Enoyl reductase (ER)" evidence="5">
    <location>
        <begin position="13"/>
        <end position="365"/>
    </location>
</feature>
<dbReference type="CDD" id="cd08279">
    <property type="entry name" value="Zn_ADH_class_III"/>
    <property type="match status" value="1"/>
</dbReference>